<gene>
    <name evidence="1" type="ORF">OA50_00513</name>
</gene>
<dbReference type="InterPro" id="IPR007709">
    <property type="entry name" value="N-FG_amidohydro"/>
</dbReference>
<accession>A0A0B3SW63</accession>
<proteinExistence type="predicted"/>
<dbReference type="Gene3D" id="3.40.630.40">
    <property type="entry name" value="Zn-dependent exopeptidases"/>
    <property type="match status" value="1"/>
</dbReference>
<dbReference type="AlphaFoldDB" id="A0A0B3SW63"/>
<reference evidence="1 2" key="1">
    <citation type="submission" date="2014-10" db="EMBL/GenBank/DDBJ databases">
        <title>Genome sequence of Ponticoccus sp. strain UMTAT08 isolated from clonal culture of toxic dinoflagellate Alexandrium tamiyavanichii.</title>
        <authorList>
            <person name="Gan H.Y."/>
            <person name="Muhd D.-D."/>
            <person name="Mohd Noor M.E."/>
            <person name="Yeong Y.S."/>
            <person name="Usup G."/>
        </authorList>
    </citation>
    <scope>NUCLEOTIDE SEQUENCE [LARGE SCALE GENOMIC DNA]</scope>
    <source>
        <strain evidence="1 2">UMTAT08</strain>
    </source>
</reference>
<keyword evidence="2" id="KW-1185">Reference proteome</keyword>
<dbReference type="Proteomes" id="UP000030960">
    <property type="component" value="Unassembled WGS sequence"/>
</dbReference>
<name>A0A0B3SW63_9RHOB</name>
<comment type="caution">
    <text evidence="1">The sequence shown here is derived from an EMBL/GenBank/DDBJ whole genome shotgun (WGS) entry which is preliminary data.</text>
</comment>
<dbReference type="PATRIC" id="fig|1515334.3.peg.519"/>
<protein>
    <submittedName>
        <fullName evidence="1">N-formylglutamate amidohydrolase</fullName>
    </submittedName>
</protein>
<dbReference type="OrthoDB" id="9815326at2"/>
<dbReference type="SUPFAM" id="SSF53187">
    <property type="entry name" value="Zn-dependent exopeptidases"/>
    <property type="match status" value="1"/>
</dbReference>
<dbReference type="PIRSF" id="PIRSF029730">
    <property type="entry name" value="UCP029730"/>
    <property type="match status" value="1"/>
</dbReference>
<organism evidence="1 2">
    <name type="scientific">Mameliella alba</name>
    <dbReference type="NCBI Taxonomy" id="561184"/>
    <lineage>
        <taxon>Bacteria</taxon>
        <taxon>Pseudomonadati</taxon>
        <taxon>Pseudomonadota</taxon>
        <taxon>Alphaproteobacteria</taxon>
        <taxon>Rhodobacterales</taxon>
        <taxon>Roseobacteraceae</taxon>
        <taxon>Mameliella</taxon>
    </lineage>
</organism>
<accession>A0A225QSA4</accession>
<dbReference type="RefSeq" id="WP_043136996.1">
    <property type="nucleotide sequence ID" value="NZ_AP022337.1"/>
</dbReference>
<sequence length="254" mass="27433">MSESDHGGNETAVSVINAEGTGAALLLCEHASAYIPGRYGDLGLRPEWRQSHAAWDPGALALARMLSTELDSPLVAGRVSRLVYDINRPPEAEAAMPVRSEVVEIPGNANLTPAQRAERVETVYRPFCEAVDRLLADRPRAIVTVHSFTPVYHGETRSTEIGILHDSDSRLADVMLAQPAEDGRQVDRNKPYGPGDGVTHSLKLHGISRGLPNVMIEVRNDLLTTLEDVQAIAIELLAMLRPALAAIPAEVTDA</sequence>
<dbReference type="STRING" id="561184.SAMN05216376_107235"/>
<dbReference type="EMBL" id="JSUQ01000002">
    <property type="protein sequence ID" value="KHQ54679.1"/>
    <property type="molecule type" value="Genomic_DNA"/>
</dbReference>
<dbReference type="Pfam" id="PF05013">
    <property type="entry name" value="FGase"/>
    <property type="match status" value="1"/>
</dbReference>
<keyword evidence="1" id="KW-0378">Hydrolase</keyword>
<evidence type="ECO:0000313" key="1">
    <source>
        <dbReference type="EMBL" id="KHQ54679.1"/>
    </source>
</evidence>
<dbReference type="GO" id="GO:0016787">
    <property type="term" value="F:hydrolase activity"/>
    <property type="evidence" value="ECO:0007669"/>
    <property type="project" value="UniProtKB-KW"/>
</dbReference>
<evidence type="ECO:0000313" key="2">
    <source>
        <dbReference type="Proteomes" id="UP000030960"/>
    </source>
</evidence>
<dbReference type="InterPro" id="IPR011227">
    <property type="entry name" value="UCP029730"/>
</dbReference>